<dbReference type="Proteomes" id="UP000515135">
    <property type="component" value="Unplaced"/>
</dbReference>
<dbReference type="Pfam" id="PF09072">
    <property type="entry name" value="TMA7"/>
    <property type="match status" value="1"/>
</dbReference>
<dbReference type="RefSeq" id="XP_019626223.1">
    <property type="nucleotide sequence ID" value="XM_019770664.1"/>
</dbReference>
<protein>
    <submittedName>
        <fullName evidence="4">Translation machinery-associated protein 7-like isoform X1</fullName>
    </submittedName>
</protein>
<comment type="similarity">
    <text evidence="1">Belongs to the TMA7 family.</text>
</comment>
<evidence type="ECO:0000256" key="1">
    <source>
        <dbReference type="ARBA" id="ARBA00006631"/>
    </source>
</evidence>
<dbReference type="GeneID" id="109471372"/>
<dbReference type="InterPro" id="IPR015157">
    <property type="entry name" value="TMA7"/>
</dbReference>
<dbReference type="KEGG" id="bbel:109471372"/>
<keyword evidence="3" id="KW-1185">Reference proteome</keyword>
<feature type="compositionally biased region" description="Basic residues" evidence="2">
    <location>
        <begin position="26"/>
        <end position="36"/>
    </location>
</feature>
<evidence type="ECO:0000256" key="2">
    <source>
        <dbReference type="SAM" id="MobiDB-lite"/>
    </source>
</evidence>
<accession>A0A6P4YPA7</accession>
<proteinExistence type="inferred from homology"/>
<dbReference type="AlphaFoldDB" id="A0A6P4YPA7"/>
<organism evidence="3 4">
    <name type="scientific">Branchiostoma belcheri</name>
    <name type="common">Amphioxus</name>
    <dbReference type="NCBI Taxonomy" id="7741"/>
    <lineage>
        <taxon>Eukaryota</taxon>
        <taxon>Metazoa</taxon>
        <taxon>Chordata</taxon>
        <taxon>Cephalochordata</taxon>
        <taxon>Leptocardii</taxon>
        <taxon>Amphioxiformes</taxon>
        <taxon>Branchiostomatidae</taxon>
        <taxon>Branchiostoma</taxon>
    </lineage>
</organism>
<feature type="compositionally biased region" description="Basic and acidic residues" evidence="2">
    <location>
        <begin position="46"/>
        <end position="64"/>
    </location>
</feature>
<sequence length="83" mass="8936">MMDGCTAHASLTDHNEATNMSGREGGKKKPLKQPKKGPKDLDDEDIAFKQKQKEDQKKLAEMKQKAAGKGPLGGSGIKKSGKK</sequence>
<name>A0A6P4YPA7_BRABE</name>
<evidence type="ECO:0000313" key="4">
    <source>
        <dbReference type="RefSeq" id="XP_019626223.1"/>
    </source>
</evidence>
<dbReference type="PANTHER" id="PTHR28632">
    <property type="entry name" value="TRANSLATION MACHINERY-ASSOCIATED PROTEIN 7"/>
    <property type="match status" value="1"/>
</dbReference>
<reference evidence="4" key="1">
    <citation type="submission" date="2025-08" db="UniProtKB">
        <authorList>
            <consortium name="RefSeq"/>
        </authorList>
    </citation>
    <scope>IDENTIFICATION</scope>
    <source>
        <tissue evidence="4">Gonad</tissue>
    </source>
</reference>
<gene>
    <name evidence="4" type="primary">LOC109471372</name>
</gene>
<feature type="region of interest" description="Disordered" evidence="2">
    <location>
        <begin position="1"/>
        <end position="83"/>
    </location>
</feature>
<evidence type="ECO:0000313" key="3">
    <source>
        <dbReference type="Proteomes" id="UP000515135"/>
    </source>
</evidence>